<accession>A0A1H9FRK2</accession>
<proteinExistence type="predicted"/>
<evidence type="ECO:0000313" key="1">
    <source>
        <dbReference type="EMBL" id="SEQ40534.1"/>
    </source>
</evidence>
<dbReference type="AlphaFoldDB" id="A0A1H9FRK2"/>
<gene>
    <name evidence="1" type="ORF">SAMN04489841_1657</name>
</gene>
<organism evidence="1 2">
    <name type="scientific">Natrinema salaciae</name>
    <dbReference type="NCBI Taxonomy" id="1186196"/>
    <lineage>
        <taxon>Archaea</taxon>
        <taxon>Methanobacteriati</taxon>
        <taxon>Methanobacteriota</taxon>
        <taxon>Stenosarchaea group</taxon>
        <taxon>Halobacteria</taxon>
        <taxon>Halobacteriales</taxon>
        <taxon>Natrialbaceae</taxon>
        <taxon>Natrinema</taxon>
    </lineage>
</organism>
<dbReference type="STRING" id="1186196.SAMN04489841_1657"/>
<reference evidence="2" key="1">
    <citation type="submission" date="2016-10" db="EMBL/GenBank/DDBJ databases">
        <authorList>
            <person name="Varghese N."/>
            <person name="Submissions S."/>
        </authorList>
    </citation>
    <scope>NUCLEOTIDE SEQUENCE [LARGE SCALE GENOMIC DNA]</scope>
    <source>
        <strain evidence="2">DSM 25055</strain>
    </source>
</reference>
<dbReference type="Proteomes" id="UP000199114">
    <property type="component" value="Unassembled WGS sequence"/>
</dbReference>
<name>A0A1H9FRK2_9EURY</name>
<dbReference type="EMBL" id="FOFD01000002">
    <property type="protein sequence ID" value="SEQ40534.1"/>
    <property type="molecule type" value="Genomic_DNA"/>
</dbReference>
<sequence length="42" mass="4647">MPVVASYKLECTDCSFQTIVVGEYETVLVKVEAHQENTGRTA</sequence>
<protein>
    <submittedName>
        <fullName evidence="1">Uncharacterized protein</fullName>
    </submittedName>
</protein>
<keyword evidence="2" id="KW-1185">Reference proteome</keyword>
<evidence type="ECO:0000313" key="2">
    <source>
        <dbReference type="Proteomes" id="UP000199114"/>
    </source>
</evidence>